<dbReference type="InterPro" id="IPR006433">
    <property type="entry name" value="Prohead_protease"/>
</dbReference>
<evidence type="ECO:0000256" key="4">
    <source>
        <dbReference type="ARBA" id="ARBA00022801"/>
    </source>
</evidence>
<dbReference type="Proteomes" id="UP000563853">
    <property type="component" value="Unassembled WGS sequence"/>
</dbReference>
<accession>A0A848BZD0</accession>
<evidence type="ECO:0000259" key="7">
    <source>
        <dbReference type="Pfam" id="PF05065"/>
    </source>
</evidence>
<sequence length="499" mass="54437">MLEQRFLINAELRANTPEQPAKPTQDESTGGAKTDANVIQGYAVLYEQESELLTGKDGLKFTEVIHKGALDNVDFSNLVMIYNHDYKDVLASVKAGTLTVELDDKGLKFKATLPGTSVSDDVYKNIQAGNLDSMSFGFTVSDDGSAWTQTDDGNYKREVNSIANLYELSVVTLPAYPDTNVNVDTRSLITNKKEKQDMFKSVNTNDEVTPVQAMEAYIRAAGNLDAETRSALTTESGKAVMPKEVITPAYELKDDGLNLAEFATAENVSMGSGSLPIVPADDTTTLVTKAEAEELSDTDLALKEVEYKVETRAGRIVISDEAKDDSAVDIIGLCKKQLQRLVRNTDNQNILKLLATLPGKTAASLDDLKTIFNVNLNSSLKKTSMWIVNATAFNTLDQLKDNEGRYLLQPDVTAPSGFSLLGQPVFMVSDRAWKAAITGKANMILADMSQAVAVFRRNQVSYNWEKFDSYAQGLAIATRDDYKLIDTEAGFAITFGAAA</sequence>
<evidence type="ECO:0000259" key="6">
    <source>
        <dbReference type="Pfam" id="PF04586"/>
    </source>
</evidence>
<dbReference type="Pfam" id="PF05065">
    <property type="entry name" value="Phage_capsid"/>
    <property type="match status" value="1"/>
</dbReference>
<evidence type="ECO:0000256" key="3">
    <source>
        <dbReference type="ARBA" id="ARBA00022670"/>
    </source>
</evidence>
<organism evidence="8 9">
    <name type="scientific">Ligilactobacillus agilis</name>
    <dbReference type="NCBI Taxonomy" id="1601"/>
    <lineage>
        <taxon>Bacteria</taxon>
        <taxon>Bacillati</taxon>
        <taxon>Bacillota</taxon>
        <taxon>Bacilli</taxon>
        <taxon>Lactobacillales</taxon>
        <taxon>Lactobacillaceae</taxon>
        <taxon>Ligilactobacillus</taxon>
    </lineage>
</organism>
<feature type="domain" description="Prohead serine protease" evidence="6">
    <location>
        <begin position="34"/>
        <end position="190"/>
    </location>
</feature>
<dbReference type="RefSeq" id="WP_170091195.1">
    <property type="nucleotide sequence ID" value="NZ_JABAFP010000005.1"/>
</dbReference>
<keyword evidence="2" id="KW-1188">Viral release from host cell</keyword>
<feature type="region of interest" description="Disordered" evidence="5">
    <location>
        <begin position="12"/>
        <end position="33"/>
    </location>
</feature>
<dbReference type="Gene3D" id="3.30.2320.10">
    <property type="entry name" value="hypothetical protein PF0899 domain"/>
    <property type="match status" value="1"/>
</dbReference>
<feature type="domain" description="Phage capsid-like C-terminal" evidence="7">
    <location>
        <begin position="240"/>
        <end position="489"/>
    </location>
</feature>
<evidence type="ECO:0000313" key="9">
    <source>
        <dbReference type="Proteomes" id="UP000563853"/>
    </source>
</evidence>
<keyword evidence="3" id="KW-0645">Protease</keyword>
<dbReference type="GO" id="GO:0006508">
    <property type="term" value="P:proteolysis"/>
    <property type="evidence" value="ECO:0007669"/>
    <property type="project" value="UniProtKB-KW"/>
</dbReference>
<reference evidence="8 9" key="1">
    <citation type="submission" date="2020-04" db="EMBL/GenBank/DDBJ databases">
        <authorList>
            <person name="Hitch T.C.A."/>
            <person name="Wylensek D."/>
            <person name="Clavel T."/>
        </authorList>
    </citation>
    <scope>NUCLEOTIDE SEQUENCE [LARGE SCALE GENOMIC DNA]</scope>
    <source>
        <strain evidence="8 9">WCA-389-WT-5H1</strain>
    </source>
</reference>
<dbReference type="InterPro" id="IPR054612">
    <property type="entry name" value="Phage_capsid-like_C"/>
</dbReference>
<name>A0A848BZD0_9LACO</name>
<dbReference type="EMBL" id="JABAFP010000005">
    <property type="protein sequence ID" value="NME41574.1"/>
    <property type="molecule type" value="Genomic_DNA"/>
</dbReference>
<dbReference type="InterPro" id="IPR024455">
    <property type="entry name" value="Phage_capsid"/>
</dbReference>
<protein>
    <submittedName>
        <fullName evidence="8">Phage major capsid protein</fullName>
    </submittedName>
</protein>
<evidence type="ECO:0000256" key="5">
    <source>
        <dbReference type="SAM" id="MobiDB-lite"/>
    </source>
</evidence>
<dbReference type="GO" id="GO:0008233">
    <property type="term" value="F:peptidase activity"/>
    <property type="evidence" value="ECO:0007669"/>
    <property type="project" value="UniProtKB-KW"/>
</dbReference>
<dbReference type="NCBIfam" id="TIGR01543">
    <property type="entry name" value="proheadase_HK97"/>
    <property type="match status" value="1"/>
</dbReference>
<keyword evidence="4" id="KW-0378">Hydrolase</keyword>
<comment type="caution">
    <text evidence="8">The sequence shown here is derived from an EMBL/GenBank/DDBJ whole genome shotgun (WGS) entry which is preliminary data.</text>
</comment>
<evidence type="ECO:0000256" key="1">
    <source>
        <dbReference type="ARBA" id="ARBA00004328"/>
    </source>
</evidence>
<dbReference type="InterPro" id="IPR054613">
    <property type="entry name" value="Peptidase_S78_dom"/>
</dbReference>
<dbReference type="Gene3D" id="3.30.2400.10">
    <property type="entry name" value="Major capsid protein gp5"/>
    <property type="match status" value="1"/>
</dbReference>
<evidence type="ECO:0000256" key="2">
    <source>
        <dbReference type="ARBA" id="ARBA00022612"/>
    </source>
</evidence>
<dbReference type="AlphaFoldDB" id="A0A848BZD0"/>
<proteinExistence type="predicted"/>
<comment type="subcellular location">
    <subcellularLocation>
        <location evidence="1">Virion</location>
    </subcellularLocation>
</comment>
<gene>
    <name evidence="8" type="ORF">HF863_02105</name>
</gene>
<evidence type="ECO:0000313" key="8">
    <source>
        <dbReference type="EMBL" id="NME41574.1"/>
    </source>
</evidence>
<dbReference type="Pfam" id="PF04586">
    <property type="entry name" value="Peptidase_S78"/>
    <property type="match status" value="1"/>
</dbReference>
<dbReference type="SUPFAM" id="SSF56563">
    <property type="entry name" value="Major capsid protein gp5"/>
    <property type="match status" value="1"/>
</dbReference>
<dbReference type="NCBIfam" id="TIGR01554">
    <property type="entry name" value="major_cap_HK97"/>
    <property type="match status" value="1"/>
</dbReference>